<dbReference type="PROSITE" id="PS50850">
    <property type="entry name" value="MFS"/>
    <property type="match status" value="1"/>
</dbReference>
<evidence type="ECO:0000256" key="9">
    <source>
        <dbReference type="ARBA" id="ARBA00044878"/>
    </source>
</evidence>
<evidence type="ECO:0000256" key="8">
    <source>
        <dbReference type="ARBA" id="ARBA00044876"/>
    </source>
</evidence>
<comment type="catalytic activity">
    <reaction evidence="20">
        <text>L-lysyl-glycine(out) = L-lysyl-glycine(in)</text>
        <dbReference type="Rhea" id="RHEA:79407"/>
        <dbReference type="ChEBI" id="CHEBI:191202"/>
    </reaction>
</comment>
<feature type="transmembrane region" description="Helical" evidence="25">
    <location>
        <begin position="21"/>
        <end position="40"/>
    </location>
</feature>
<comment type="catalytic activity">
    <reaction evidence="11">
        <text>L-alpha-aminoacyl-L-histidine(out) = L-alpha-aminoacyl-L-histidine(in)</text>
        <dbReference type="Rhea" id="RHEA:79375"/>
        <dbReference type="ChEBI" id="CHEBI:229967"/>
    </reaction>
</comment>
<evidence type="ECO:0000256" key="16">
    <source>
        <dbReference type="ARBA" id="ARBA00044900"/>
    </source>
</evidence>
<dbReference type="Proteomes" id="UP001205843">
    <property type="component" value="Unassembled WGS sequence"/>
</dbReference>
<comment type="catalytic activity">
    <reaction evidence="9">
        <text>L-histidyl-glycine(out) = L-histidyl-glycine(in)</text>
        <dbReference type="Rhea" id="RHEA:79395"/>
        <dbReference type="ChEBI" id="CHEBI:229957"/>
    </reaction>
</comment>
<organism evidence="27 28">
    <name type="scientific">Natronocella acetinitrilica</name>
    <dbReference type="NCBI Taxonomy" id="414046"/>
    <lineage>
        <taxon>Bacteria</taxon>
        <taxon>Pseudomonadati</taxon>
        <taxon>Pseudomonadota</taxon>
        <taxon>Gammaproteobacteria</taxon>
        <taxon>Chromatiales</taxon>
        <taxon>Ectothiorhodospiraceae</taxon>
        <taxon>Natronocella</taxon>
    </lineage>
</organism>
<dbReference type="InterPro" id="IPR052187">
    <property type="entry name" value="MFSD1"/>
</dbReference>
<evidence type="ECO:0000256" key="1">
    <source>
        <dbReference type="ARBA" id="ARBA00004155"/>
    </source>
</evidence>
<feature type="transmembrane region" description="Helical" evidence="25">
    <location>
        <begin position="179"/>
        <end position="201"/>
    </location>
</feature>
<proteinExistence type="inferred from homology"/>
<dbReference type="InterPro" id="IPR011701">
    <property type="entry name" value="MFS"/>
</dbReference>
<accession>A0AAE3G9Z2</accession>
<reference evidence="27" key="1">
    <citation type="submission" date="2022-03" db="EMBL/GenBank/DDBJ databases">
        <title>Genomic Encyclopedia of Type Strains, Phase III (KMG-III): the genomes of soil and plant-associated and newly described type strains.</title>
        <authorList>
            <person name="Whitman W."/>
        </authorList>
    </citation>
    <scope>NUCLEOTIDE SEQUENCE</scope>
    <source>
        <strain evidence="27">ANL 6-2</strain>
    </source>
</reference>
<dbReference type="AlphaFoldDB" id="A0AAE3G9Z2"/>
<dbReference type="GO" id="GO:0005765">
    <property type="term" value="C:lysosomal membrane"/>
    <property type="evidence" value="ECO:0007669"/>
    <property type="project" value="UniProtKB-SubCell"/>
</dbReference>
<evidence type="ECO:0000256" key="5">
    <source>
        <dbReference type="ARBA" id="ARBA00022989"/>
    </source>
</evidence>
<evidence type="ECO:0000256" key="15">
    <source>
        <dbReference type="ARBA" id="ARBA00044899"/>
    </source>
</evidence>
<keyword evidence="4 25" id="KW-0812">Transmembrane</keyword>
<evidence type="ECO:0000313" key="27">
    <source>
        <dbReference type="EMBL" id="MCP1677248.1"/>
    </source>
</evidence>
<feature type="transmembrane region" description="Helical" evidence="25">
    <location>
        <begin position="272"/>
        <end position="293"/>
    </location>
</feature>
<comment type="subcellular location">
    <subcellularLocation>
        <location evidence="1">Lysosome membrane</location>
        <topology evidence="1">Multi-pass membrane protein</topology>
    </subcellularLocation>
</comment>
<evidence type="ECO:0000256" key="17">
    <source>
        <dbReference type="ARBA" id="ARBA00044903"/>
    </source>
</evidence>
<comment type="catalytic activity">
    <reaction evidence="17">
        <text>L-arginyl-glycine(out) = L-arginyl-glycine(in)</text>
        <dbReference type="Rhea" id="RHEA:79391"/>
        <dbReference type="ChEBI" id="CHEBI:229955"/>
    </reaction>
</comment>
<evidence type="ECO:0000259" key="26">
    <source>
        <dbReference type="PROSITE" id="PS50850"/>
    </source>
</evidence>
<feature type="transmembrane region" description="Helical" evidence="25">
    <location>
        <begin position="305"/>
        <end position="323"/>
    </location>
</feature>
<evidence type="ECO:0000256" key="10">
    <source>
        <dbReference type="ARBA" id="ARBA00044881"/>
    </source>
</evidence>
<dbReference type="InterPro" id="IPR036259">
    <property type="entry name" value="MFS_trans_sf"/>
</dbReference>
<dbReference type="PROSITE" id="PS00216">
    <property type="entry name" value="SUGAR_TRANSPORT_1"/>
    <property type="match status" value="1"/>
</dbReference>
<evidence type="ECO:0000256" key="24">
    <source>
        <dbReference type="ARBA" id="ARBA00046376"/>
    </source>
</evidence>
<dbReference type="PANTHER" id="PTHR23512:SF3">
    <property type="entry name" value="MAJOR FACILITATOR SUPERFAMILY DOMAIN-CONTAINING PROTEIN 1"/>
    <property type="match status" value="1"/>
</dbReference>
<comment type="catalytic activity">
    <reaction evidence="14">
        <text>L-aspartyl-L-lysine(out) = L-aspartyl-L-lysine(in)</text>
        <dbReference type="Rhea" id="RHEA:79411"/>
        <dbReference type="ChEBI" id="CHEBI:229953"/>
    </reaction>
</comment>
<comment type="catalytic activity">
    <reaction evidence="19">
        <text>L-alanyl-L-lysine(out) = L-alanyl-L-lysine(in)</text>
        <dbReference type="Rhea" id="RHEA:79415"/>
        <dbReference type="ChEBI" id="CHEBI:192470"/>
    </reaction>
</comment>
<feature type="transmembrane region" description="Helical" evidence="25">
    <location>
        <begin position="52"/>
        <end position="72"/>
    </location>
</feature>
<dbReference type="Pfam" id="PF07690">
    <property type="entry name" value="MFS_1"/>
    <property type="match status" value="2"/>
</dbReference>
<comment type="function">
    <text evidence="23">Lysosomal dipeptide uniporter that selectively exports lysine, arginine or histidine-containing dipeptides with a net positive charge from the lysosome lumen into the cytosol. Could play a role in a specific type of protein O-glycosylation indirectly regulating macrophages migration and tissue invasion. Also essential for liver homeostasis.</text>
</comment>
<keyword evidence="7" id="KW-0458">Lysosome</keyword>
<feature type="transmembrane region" description="Helical" evidence="25">
    <location>
        <begin position="408"/>
        <end position="428"/>
    </location>
</feature>
<feature type="transmembrane region" description="Helical" evidence="25">
    <location>
        <begin position="117"/>
        <end position="136"/>
    </location>
</feature>
<dbReference type="Gene3D" id="1.20.1250.20">
    <property type="entry name" value="MFS general substrate transporter like domains"/>
    <property type="match status" value="2"/>
</dbReference>
<evidence type="ECO:0000256" key="22">
    <source>
        <dbReference type="ARBA" id="ARBA00045018"/>
    </source>
</evidence>
<keyword evidence="28" id="KW-1185">Reference proteome</keyword>
<evidence type="ECO:0000256" key="23">
    <source>
        <dbReference type="ARBA" id="ARBA00045709"/>
    </source>
</evidence>
<evidence type="ECO:0000256" key="19">
    <source>
        <dbReference type="ARBA" id="ARBA00044919"/>
    </source>
</evidence>
<comment type="catalytic activity">
    <reaction evidence="13">
        <text>L-alpha-aminoacyl-L-lysine(out) = L-alpha-aminoacyl-L-lysine(in)</text>
        <dbReference type="Rhea" id="RHEA:79383"/>
        <dbReference type="ChEBI" id="CHEBI:229966"/>
    </reaction>
</comment>
<comment type="caution">
    <text evidence="27">The sequence shown here is derived from an EMBL/GenBank/DDBJ whole genome shotgun (WGS) entry which is preliminary data.</text>
</comment>
<evidence type="ECO:0000256" key="18">
    <source>
        <dbReference type="ARBA" id="ARBA00044912"/>
    </source>
</evidence>
<keyword evidence="6 25" id="KW-0472">Membrane</keyword>
<comment type="catalytic activity">
    <reaction evidence="16">
        <text>L-lysyl-L-lysine(out) = L-lysyl-L-lysine(in)</text>
        <dbReference type="Rhea" id="RHEA:79403"/>
        <dbReference type="ChEBI" id="CHEBI:229956"/>
    </reaction>
</comment>
<keyword evidence="3" id="KW-0813">Transport</keyword>
<evidence type="ECO:0000256" key="14">
    <source>
        <dbReference type="ARBA" id="ARBA00044898"/>
    </source>
</evidence>
<dbReference type="SUPFAM" id="SSF103473">
    <property type="entry name" value="MFS general substrate transporter"/>
    <property type="match status" value="1"/>
</dbReference>
<evidence type="ECO:0000256" key="13">
    <source>
        <dbReference type="ARBA" id="ARBA00044893"/>
    </source>
</evidence>
<evidence type="ECO:0000256" key="25">
    <source>
        <dbReference type="SAM" id="Phobius"/>
    </source>
</evidence>
<feature type="transmembrane region" description="Helical" evidence="25">
    <location>
        <begin position="148"/>
        <end position="173"/>
    </location>
</feature>
<comment type="catalytic activity">
    <reaction evidence="12">
        <text>L-lysyl-L-alpha-amino acid(out) = L-lysyl-L-alpha-amino acid(in)</text>
        <dbReference type="Rhea" id="RHEA:79387"/>
        <dbReference type="ChEBI" id="CHEBI:229965"/>
    </reaction>
</comment>
<keyword evidence="5 25" id="KW-1133">Transmembrane helix</keyword>
<dbReference type="GO" id="GO:0022857">
    <property type="term" value="F:transmembrane transporter activity"/>
    <property type="evidence" value="ECO:0007669"/>
    <property type="project" value="InterPro"/>
</dbReference>
<comment type="similarity">
    <text evidence="2">Belongs to the major facilitator superfamily.</text>
</comment>
<evidence type="ECO:0000256" key="12">
    <source>
        <dbReference type="ARBA" id="ARBA00044891"/>
    </source>
</evidence>
<dbReference type="PROSITE" id="PS51257">
    <property type="entry name" value="PROKAR_LIPOPROTEIN"/>
    <property type="match status" value="1"/>
</dbReference>
<dbReference type="InterPro" id="IPR020846">
    <property type="entry name" value="MFS_dom"/>
</dbReference>
<evidence type="ECO:0000256" key="4">
    <source>
        <dbReference type="ARBA" id="ARBA00022692"/>
    </source>
</evidence>
<dbReference type="InterPro" id="IPR005829">
    <property type="entry name" value="Sugar_transporter_CS"/>
</dbReference>
<feature type="transmembrane region" description="Helical" evidence="25">
    <location>
        <begin position="329"/>
        <end position="353"/>
    </location>
</feature>
<evidence type="ECO:0000256" key="6">
    <source>
        <dbReference type="ARBA" id="ARBA00023136"/>
    </source>
</evidence>
<dbReference type="PANTHER" id="PTHR23512">
    <property type="entry name" value="MAJOR FACILITATOR SUPERFAMILY DOMAIN-CONTAINING PROTEIN 1"/>
    <property type="match status" value="1"/>
</dbReference>
<dbReference type="RefSeq" id="WP_253485832.1">
    <property type="nucleotide sequence ID" value="NZ_JALJXV010000019.1"/>
</dbReference>
<evidence type="ECO:0000256" key="3">
    <source>
        <dbReference type="ARBA" id="ARBA00022448"/>
    </source>
</evidence>
<comment type="catalytic activity">
    <reaction evidence="15">
        <text>L-arginyl-L-alpha-amino acid(out) = L-arginyl-L-alpha-amino acid(in)</text>
        <dbReference type="Rhea" id="RHEA:79371"/>
        <dbReference type="ChEBI" id="CHEBI:84315"/>
    </reaction>
</comment>
<protein>
    <recommendedName>
        <fullName evidence="21">Lysosomal dipeptide transporter MFSD1</fullName>
    </recommendedName>
    <alternativeName>
        <fullName evidence="22">Major facilitator superfamily domain-containing protein 1</fullName>
    </alternativeName>
</protein>
<feature type="transmembrane region" description="Helical" evidence="25">
    <location>
        <begin position="365"/>
        <end position="388"/>
    </location>
</feature>
<dbReference type="EMBL" id="JALJXV010000019">
    <property type="protein sequence ID" value="MCP1677248.1"/>
    <property type="molecule type" value="Genomic_DNA"/>
</dbReference>
<sequence>MNTPRDGGKFCTLGTVKHPSWQLACFIWALGGCLYLIGFFHRVAPAAISSDLMRDLGIGAAMLGNLSALYFYSYAFMQLPTGLLADRWGPRRLLTIGALLTAVGSVLFALAPTLWLAGLGRLLIGGATAVAFVGMIKLASHWMAPERFALAAGMALLIGVMGALGGGIPLAALSEVYDWRWLLAAVGGATLLLAAIIWFIVRDDPAERGYRSYASRRAGEPISLIAGLKVVAAARNSWLLSVGAGGVCGAVLTFGGLWGVPFLATHYGMSTTAASGYCSAMLLSFAVGGPLLGGLSDRLGRRKPFYFAALSSSLPAWLALILLPELPPLILLLCVVAAGFGCGGAMIITFAHARESVPSQVSGTMSGLINMGAVLGPMILQPAIGWILDNISGVWSVGGQRMYDLEAYRVGFSLIVGWIVLALILFALSHETYGKQSQCSNRL</sequence>
<feature type="domain" description="Major facilitator superfamily (MFS) profile" evidence="26">
    <location>
        <begin position="24"/>
        <end position="434"/>
    </location>
</feature>
<evidence type="ECO:0000313" key="28">
    <source>
        <dbReference type="Proteomes" id="UP001205843"/>
    </source>
</evidence>
<name>A0AAE3G9Z2_9GAMM</name>
<feature type="transmembrane region" description="Helical" evidence="25">
    <location>
        <begin position="238"/>
        <end position="260"/>
    </location>
</feature>
<evidence type="ECO:0000256" key="7">
    <source>
        <dbReference type="ARBA" id="ARBA00023228"/>
    </source>
</evidence>
<comment type="catalytic activity">
    <reaction evidence="8">
        <text>L-lysyl-L-alanine(out) = L-lysyl-L-alanine(in)</text>
        <dbReference type="Rhea" id="RHEA:79399"/>
        <dbReference type="ChEBI" id="CHEBI:229954"/>
    </reaction>
</comment>
<evidence type="ECO:0000256" key="21">
    <source>
        <dbReference type="ARBA" id="ARBA00044985"/>
    </source>
</evidence>
<comment type="catalytic activity">
    <reaction evidence="18">
        <text>L-histidyl-L-alpha-amino acid(out) = L-histidyl-L-alpha-amino acid(in)</text>
        <dbReference type="Rhea" id="RHEA:79379"/>
        <dbReference type="ChEBI" id="CHEBI:229964"/>
    </reaction>
</comment>
<evidence type="ECO:0000256" key="2">
    <source>
        <dbReference type="ARBA" id="ARBA00008335"/>
    </source>
</evidence>
<comment type="catalytic activity">
    <reaction evidence="10">
        <text>L-alpha-aminoacyl-L-arginine(out) = L-alpha-aminoacyl-L-arginine(in)</text>
        <dbReference type="Rhea" id="RHEA:79367"/>
        <dbReference type="ChEBI" id="CHEBI:229968"/>
    </reaction>
</comment>
<evidence type="ECO:0000256" key="20">
    <source>
        <dbReference type="ARBA" id="ARBA00044924"/>
    </source>
</evidence>
<evidence type="ECO:0000256" key="11">
    <source>
        <dbReference type="ARBA" id="ARBA00044884"/>
    </source>
</evidence>
<feature type="transmembrane region" description="Helical" evidence="25">
    <location>
        <begin position="93"/>
        <end position="111"/>
    </location>
</feature>
<gene>
    <name evidence="27" type="ORF">J2T57_004427</name>
</gene>
<comment type="subunit">
    <text evidence="24">Homodimer. Interacts with lysosomal protein GLMP (via lumenal domain); the interaction starts while both proteins are still in the endoplasmic reticulum and is required for stabilization of MFSD1 in lysosomes but has no direct effect on its targeting to lysosomes or transporter activity.</text>
</comment>